<sequence length="395" mass="45718">MNWSFSVLECFYLMNHSLRPFLFAVFALVCLESFVSCSQKEHPSELEIRLAVYGKEAGDPIRILGQKQINLDETPEMETLVLFQSGQSEVLSAFRKEGSSWTFLWKLEFFLKNLGPMYYDGKQNVWLPGSVSGKEKPLFAGDCFRRIVLAELPGDNFNSVFVEVMSEEPPLGLFSVPMGYRKGKKIWDGFQLKEHEELKRSKRVDFEYSAKEKSFRIFPTNPNYSQEFVFNGWEMIANLPMQPVPSFISLDVEPKFQIGKESLVTLQLKNRGNYVSLTYLSVSFPEVGSVRLVNETQGVRLYKKGDIVYNVVQNKKIPAEYPLLEVTKEGWANHFRYGIKFYYTPKSTDAPKILFRSTYKFYQEIISIPNQYSIAPYERDQQGFPSYILNQVTEK</sequence>
<name>B0SJX2_LEPBP</name>
<organism evidence="1 2">
    <name type="scientific">Leptospira biflexa serovar Patoc (strain Patoc 1 / ATCC 23582 / Paris)</name>
    <dbReference type="NCBI Taxonomy" id="456481"/>
    <lineage>
        <taxon>Bacteria</taxon>
        <taxon>Pseudomonadati</taxon>
        <taxon>Spirochaetota</taxon>
        <taxon>Spirochaetia</taxon>
        <taxon>Leptospirales</taxon>
        <taxon>Leptospiraceae</taxon>
        <taxon>Leptospira</taxon>
    </lineage>
</organism>
<gene>
    <name evidence="1" type="ordered locus">LEPBI_I0134</name>
</gene>
<dbReference type="STRING" id="456481.LEPBI_I0134"/>
<dbReference type="NCBIfam" id="NF047707">
    <property type="entry name" value="LIC13341_fam"/>
    <property type="match status" value="1"/>
</dbReference>
<dbReference type="Proteomes" id="UP000001847">
    <property type="component" value="Chromosome I"/>
</dbReference>
<dbReference type="KEGG" id="lbi:LEPBI_I0134"/>
<dbReference type="AlphaFoldDB" id="B0SJX2"/>
<evidence type="ECO:0000313" key="2">
    <source>
        <dbReference type="Proteomes" id="UP000001847"/>
    </source>
</evidence>
<reference evidence="1 2" key="1">
    <citation type="journal article" date="2008" name="PLoS ONE">
        <title>Genome sequence of the saprophyte Leptospira biflexa provides insights into the evolution of Leptospira and the pathogenesis of leptospirosis.</title>
        <authorList>
            <person name="Picardeau M."/>
            <person name="Bulach D.M."/>
            <person name="Bouchier C."/>
            <person name="Zuerner R.L."/>
            <person name="Zidane N."/>
            <person name="Wilson P.J."/>
            <person name="Creno S."/>
            <person name="Kuczek E.S."/>
            <person name="Bommezzadri S."/>
            <person name="Davis J.C."/>
            <person name="McGrath A."/>
            <person name="Johnson M.J."/>
            <person name="Boursaux-Eude C."/>
            <person name="Seemann T."/>
            <person name="Rouy Z."/>
            <person name="Coppel R.L."/>
            <person name="Rood J.I."/>
            <person name="Lajus A."/>
            <person name="Davies J.K."/>
            <person name="Medigue C."/>
            <person name="Adler B."/>
        </authorList>
    </citation>
    <scope>NUCLEOTIDE SEQUENCE [LARGE SCALE GENOMIC DNA]</scope>
    <source>
        <strain evidence="2">Patoc 1 / ATCC 23582 / Paris</strain>
    </source>
</reference>
<dbReference type="HOGENOM" id="CLU_723196_0_0_12"/>
<protein>
    <submittedName>
        <fullName evidence="1">Uncharacterized protein</fullName>
    </submittedName>
</protein>
<accession>B0SJX2</accession>
<evidence type="ECO:0000313" key="1">
    <source>
        <dbReference type="EMBL" id="ABZ96280.1"/>
    </source>
</evidence>
<proteinExistence type="predicted"/>
<keyword evidence="2" id="KW-1185">Reference proteome</keyword>
<dbReference type="EMBL" id="CP000786">
    <property type="protein sequence ID" value="ABZ96280.1"/>
    <property type="molecule type" value="Genomic_DNA"/>
</dbReference>